<dbReference type="InterPro" id="IPR050832">
    <property type="entry name" value="Bact_Acetyltransf"/>
</dbReference>
<dbReference type="PROSITE" id="PS51186">
    <property type="entry name" value="GNAT"/>
    <property type="match status" value="1"/>
</dbReference>
<reference evidence="5" key="1">
    <citation type="journal article" date="2019" name="Int. J. Syst. Evol. Microbiol.">
        <title>The Global Catalogue of Microorganisms (GCM) 10K type strain sequencing project: providing services to taxonomists for standard genome sequencing and annotation.</title>
        <authorList>
            <consortium name="The Broad Institute Genomics Platform"/>
            <consortium name="The Broad Institute Genome Sequencing Center for Infectious Disease"/>
            <person name="Wu L."/>
            <person name="Ma J."/>
        </authorList>
    </citation>
    <scope>NUCLEOTIDE SEQUENCE [LARGE SCALE GENOMIC DNA]</scope>
    <source>
        <strain evidence="5">KCTC 42441</strain>
    </source>
</reference>
<comment type="caution">
    <text evidence="4">The sequence shown here is derived from an EMBL/GenBank/DDBJ whole genome shotgun (WGS) entry which is preliminary data.</text>
</comment>
<dbReference type="SUPFAM" id="SSF56024">
    <property type="entry name" value="Phospholipase D/nuclease"/>
    <property type="match status" value="1"/>
</dbReference>
<keyword evidence="5" id="KW-1185">Reference proteome</keyword>
<dbReference type="InterPro" id="IPR016181">
    <property type="entry name" value="Acyl_CoA_acyltransferase"/>
</dbReference>
<protein>
    <submittedName>
        <fullName evidence="4">GNAT family N-acetyltransferase</fullName>
    </submittedName>
</protein>
<sequence>MNAARPYGPFRVETAAFADACSELLAVREAVFVVEQNVPVEEERDAHDPRCLHAIARDRAGKPIGTGRLVPPTAADAPAHVGRMAVLRDWRGAGVGDALLHALLRQARERGWNDIVLNAQVSAQSFYARHGFVPVGERFIEAGIEHQAMRRRIDRPQAIEGTDAAVAATAAIVRHARRRLHVYSRELDPGLLDAPRVLDAMRELCTRGDGIQVQVLLQDAAAPQRALAPLLALAQRLPSVIAFREIADPVDRAYPSAYLANDDGGYYFRALGHRLDGEAETGAPGLARQLAEHFRPVWERSRPCTEYRTLGL</sequence>
<gene>
    <name evidence="4" type="ORF">ACFONC_05845</name>
</gene>
<dbReference type="PANTHER" id="PTHR43877">
    <property type="entry name" value="AMINOALKYLPHOSPHONATE N-ACETYLTRANSFERASE-RELATED-RELATED"/>
    <property type="match status" value="1"/>
</dbReference>
<evidence type="ECO:0000256" key="1">
    <source>
        <dbReference type="ARBA" id="ARBA00022679"/>
    </source>
</evidence>
<dbReference type="PANTHER" id="PTHR43877:SF1">
    <property type="entry name" value="ACETYLTRANSFERASE"/>
    <property type="match status" value="1"/>
</dbReference>
<feature type="domain" description="N-acetyltransferase" evidence="3">
    <location>
        <begin position="8"/>
        <end position="154"/>
    </location>
</feature>
<evidence type="ECO:0000256" key="2">
    <source>
        <dbReference type="ARBA" id="ARBA00023315"/>
    </source>
</evidence>
<dbReference type="Proteomes" id="UP001595705">
    <property type="component" value="Unassembled WGS sequence"/>
</dbReference>
<evidence type="ECO:0000259" key="3">
    <source>
        <dbReference type="PROSITE" id="PS51186"/>
    </source>
</evidence>
<proteinExistence type="predicted"/>
<name>A0ABV7XJJ2_9GAMM</name>
<dbReference type="RefSeq" id="WP_386742773.1">
    <property type="nucleotide sequence ID" value="NZ_JBHRYA010000003.1"/>
</dbReference>
<keyword evidence="2" id="KW-0012">Acyltransferase</keyword>
<dbReference type="InterPro" id="IPR000182">
    <property type="entry name" value="GNAT_dom"/>
</dbReference>
<evidence type="ECO:0000313" key="4">
    <source>
        <dbReference type="EMBL" id="MFC3715670.1"/>
    </source>
</evidence>
<keyword evidence="1" id="KW-0808">Transferase</keyword>
<dbReference type="InterPro" id="IPR057691">
    <property type="entry name" value="DUF7931"/>
</dbReference>
<accession>A0ABV7XJJ2</accession>
<dbReference type="SUPFAM" id="SSF55729">
    <property type="entry name" value="Acyl-CoA N-acyltransferases (Nat)"/>
    <property type="match status" value="1"/>
</dbReference>
<dbReference type="Gene3D" id="3.40.630.30">
    <property type="match status" value="1"/>
</dbReference>
<organism evidence="4 5">
    <name type="scientific">Luteimonas soli</name>
    <dbReference type="NCBI Taxonomy" id="1648966"/>
    <lineage>
        <taxon>Bacteria</taxon>
        <taxon>Pseudomonadati</taxon>
        <taxon>Pseudomonadota</taxon>
        <taxon>Gammaproteobacteria</taxon>
        <taxon>Lysobacterales</taxon>
        <taxon>Lysobacteraceae</taxon>
        <taxon>Luteimonas</taxon>
    </lineage>
</organism>
<dbReference type="Pfam" id="PF13673">
    <property type="entry name" value="Acetyltransf_10"/>
    <property type="match status" value="1"/>
</dbReference>
<dbReference type="Pfam" id="PF25559">
    <property type="entry name" value="DUF7931"/>
    <property type="match status" value="1"/>
</dbReference>
<dbReference type="EMBL" id="JBHRYA010000003">
    <property type="protein sequence ID" value="MFC3715670.1"/>
    <property type="molecule type" value="Genomic_DNA"/>
</dbReference>
<dbReference type="CDD" id="cd04301">
    <property type="entry name" value="NAT_SF"/>
    <property type="match status" value="1"/>
</dbReference>
<evidence type="ECO:0000313" key="5">
    <source>
        <dbReference type="Proteomes" id="UP001595705"/>
    </source>
</evidence>